<gene>
    <name evidence="2" type="ORF">RND81_12G232700</name>
</gene>
<evidence type="ECO:0000313" key="2">
    <source>
        <dbReference type="EMBL" id="KAK9674443.1"/>
    </source>
</evidence>
<accession>A0AAW1HEG1</accession>
<comment type="caution">
    <text evidence="2">The sequence shown here is derived from an EMBL/GenBank/DDBJ whole genome shotgun (WGS) entry which is preliminary data.</text>
</comment>
<dbReference type="SUPFAM" id="SSF47592">
    <property type="entry name" value="SWIB/MDM2 domain"/>
    <property type="match status" value="1"/>
</dbReference>
<dbReference type="EMBL" id="JBDFQZ010000012">
    <property type="protein sequence ID" value="KAK9674443.1"/>
    <property type="molecule type" value="Genomic_DNA"/>
</dbReference>
<dbReference type="InterPro" id="IPR019835">
    <property type="entry name" value="SWIB_domain"/>
</dbReference>
<name>A0AAW1HEG1_SAPOF</name>
<protein>
    <recommendedName>
        <fullName evidence="1">DM2 domain-containing protein</fullName>
    </recommendedName>
</protein>
<proteinExistence type="predicted"/>
<organism evidence="2 3">
    <name type="scientific">Saponaria officinalis</name>
    <name type="common">Common soapwort</name>
    <name type="synonym">Lychnis saponaria</name>
    <dbReference type="NCBI Taxonomy" id="3572"/>
    <lineage>
        <taxon>Eukaryota</taxon>
        <taxon>Viridiplantae</taxon>
        <taxon>Streptophyta</taxon>
        <taxon>Embryophyta</taxon>
        <taxon>Tracheophyta</taxon>
        <taxon>Spermatophyta</taxon>
        <taxon>Magnoliopsida</taxon>
        <taxon>eudicotyledons</taxon>
        <taxon>Gunneridae</taxon>
        <taxon>Pentapetalae</taxon>
        <taxon>Caryophyllales</taxon>
        <taxon>Caryophyllaceae</taxon>
        <taxon>Caryophylleae</taxon>
        <taxon>Saponaria</taxon>
    </lineage>
</organism>
<dbReference type="CDD" id="cd10567">
    <property type="entry name" value="SWIB-MDM2_like"/>
    <property type="match status" value="1"/>
</dbReference>
<dbReference type="Pfam" id="PF02201">
    <property type="entry name" value="SWIB"/>
    <property type="match status" value="1"/>
</dbReference>
<feature type="domain" description="DM2" evidence="1">
    <location>
        <begin position="38"/>
        <end position="117"/>
    </location>
</feature>
<sequence>MATPWRTLGKCRFLMNASKTAAAKTTATTTAAPKPLKGILKPMPISPILKDFLGGAPEASRTEAVKKVWEYIKLHNLQNPSNKKEIICDQKLKTLFSGKDTVGFLEIARLLSQHFVKSG</sequence>
<dbReference type="PANTHER" id="PTHR13844">
    <property type="entry name" value="SWI/SNF-RELATED MATRIX-ASSOCIATED ACTIN-DEPENDENT REGULATOR OF CHROMATIN SUBFAMILY D"/>
    <property type="match status" value="1"/>
</dbReference>
<dbReference type="InterPro" id="IPR036885">
    <property type="entry name" value="SWIB_MDM2_dom_sf"/>
</dbReference>
<reference evidence="2" key="1">
    <citation type="submission" date="2024-03" db="EMBL/GenBank/DDBJ databases">
        <title>WGS assembly of Saponaria officinalis var. Norfolk2.</title>
        <authorList>
            <person name="Jenkins J."/>
            <person name="Shu S."/>
            <person name="Grimwood J."/>
            <person name="Barry K."/>
            <person name="Goodstein D."/>
            <person name="Schmutz J."/>
            <person name="Leebens-Mack J."/>
            <person name="Osbourn A."/>
        </authorList>
    </citation>
    <scope>NUCLEOTIDE SEQUENCE [LARGE SCALE GENOMIC DNA]</scope>
    <source>
        <strain evidence="2">JIC</strain>
    </source>
</reference>
<evidence type="ECO:0000313" key="3">
    <source>
        <dbReference type="Proteomes" id="UP001443914"/>
    </source>
</evidence>
<dbReference type="Proteomes" id="UP001443914">
    <property type="component" value="Unassembled WGS sequence"/>
</dbReference>
<dbReference type="Gene3D" id="1.10.245.10">
    <property type="entry name" value="SWIB/MDM2 domain"/>
    <property type="match status" value="1"/>
</dbReference>
<evidence type="ECO:0000259" key="1">
    <source>
        <dbReference type="PROSITE" id="PS51925"/>
    </source>
</evidence>
<dbReference type="SMART" id="SM00151">
    <property type="entry name" value="SWIB"/>
    <property type="match status" value="1"/>
</dbReference>
<dbReference type="AlphaFoldDB" id="A0AAW1HEG1"/>
<dbReference type="InterPro" id="IPR003121">
    <property type="entry name" value="SWIB_MDM2_domain"/>
</dbReference>
<keyword evidence="3" id="KW-1185">Reference proteome</keyword>
<dbReference type="PROSITE" id="PS51925">
    <property type="entry name" value="SWIB_MDM2"/>
    <property type="match status" value="1"/>
</dbReference>